<dbReference type="Proteomes" id="UP000618460">
    <property type="component" value="Unassembled WGS sequence"/>
</dbReference>
<dbReference type="Gene3D" id="3.90.1200.10">
    <property type="match status" value="1"/>
</dbReference>
<evidence type="ECO:0008006" key="3">
    <source>
        <dbReference type="Google" id="ProtNLM"/>
    </source>
</evidence>
<reference evidence="1" key="1">
    <citation type="journal article" date="2014" name="Int. J. Syst. Evol. Microbiol.">
        <title>Complete genome sequence of Corynebacterium casei LMG S-19264T (=DSM 44701T), isolated from a smear-ripened cheese.</title>
        <authorList>
            <consortium name="US DOE Joint Genome Institute (JGI-PGF)"/>
            <person name="Walter F."/>
            <person name="Albersmeier A."/>
            <person name="Kalinowski J."/>
            <person name="Ruckert C."/>
        </authorList>
    </citation>
    <scope>NUCLEOTIDE SEQUENCE</scope>
    <source>
        <strain evidence="1">CGMCC 1.6333</strain>
    </source>
</reference>
<dbReference type="PANTHER" id="PTHR39179">
    <property type="entry name" value="SPORE COAT PROTEIN I"/>
    <property type="match status" value="1"/>
</dbReference>
<dbReference type="GO" id="GO:0042601">
    <property type="term" value="C:endospore-forming forespore"/>
    <property type="evidence" value="ECO:0007669"/>
    <property type="project" value="TreeGrafter"/>
</dbReference>
<name>A0A917TLL1_9BACI</name>
<comment type="caution">
    <text evidence="1">The sequence shown here is derived from an EMBL/GenBank/DDBJ whole genome shotgun (WGS) entry which is preliminary data.</text>
</comment>
<gene>
    <name evidence="1" type="ORF">GCM10011351_11270</name>
</gene>
<dbReference type="OrthoDB" id="2379727at2"/>
<dbReference type="InterPro" id="IPR011009">
    <property type="entry name" value="Kinase-like_dom_sf"/>
</dbReference>
<dbReference type="InterPro" id="IPR047175">
    <property type="entry name" value="CotS-like"/>
</dbReference>
<dbReference type="RefSeq" id="WP_117157200.1">
    <property type="nucleotide sequence ID" value="NZ_BMLG01000003.1"/>
</dbReference>
<dbReference type="Gene3D" id="3.30.200.20">
    <property type="entry name" value="Phosphorylase Kinase, domain 1"/>
    <property type="match status" value="1"/>
</dbReference>
<accession>A0A917TLL1</accession>
<dbReference type="AlphaFoldDB" id="A0A917TLL1"/>
<sequence length="338" mass="40170">MSDITEVLRAYGIQTYTFTKITTRLWKINSNKYQFALKRTQLNPQQIGQWKELYQIKTIRELPVIPPVYRTKTGEIFYMKNEDMYYLSPWIESDVHTNASNQQQILFATIGKLHATTKYANAIESKVIEQTIKTEKKNLKEMHAMLLYYIEYFEQKRYMPPFGLEVCTQYRDVEMIFKQLDGWYDNYLTDIKQEQTVYQSICHGYLAPTHHISTPDQSFLINWEHAYFGDAMIDLRDYVYTRCFHHDSDVTQLVQDFSQYEKQNPLSNSERSLLAIHLLNPSAYLQVISDFKNTKNQVLQIKSLLEYYRRLLAGSIFQETLNNVRNQTIEKQEKNQTD</sequence>
<dbReference type="PANTHER" id="PTHR39179:SF3">
    <property type="entry name" value="COTS-RELATED PROTEIN"/>
    <property type="match status" value="1"/>
</dbReference>
<reference evidence="1" key="2">
    <citation type="submission" date="2020-09" db="EMBL/GenBank/DDBJ databases">
        <authorList>
            <person name="Sun Q."/>
            <person name="Zhou Y."/>
        </authorList>
    </citation>
    <scope>NUCLEOTIDE SEQUENCE</scope>
    <source>
        <strain evidence="1">CGMCC 1.6333</strain>
    </source>
</reference>
<proteinExistence type="predicted"/>
<evidence type="ECO:0000313" key="2">
    <source>
        <dbReference type="Proteomes" id="UP000618460"/>
    </source>
</evidence>
<dbReference type="EMBL" id="BMLG01000003">
    <property type="protein sequence ID" value="GGM27222.1"/>
    <property type="molecule type" value="Genomic_DNA"/>
</dbReference>
<dbReference type="SUPFAM" id="SSF56112">
    <property type="entry name" value="Protein kinase-like (PK-like)"/>
    <property type="match status" value="1"/>
</dbReference>
<organism evidence="1 2">
    <name type="scientific">Paraliobacillus quinghaiensis</name>
    <dbReference type="NCBI Taxonomy" id="470815"/>
    <lineage>
        <taxon>Bacteria</taxon>
        <taxon>Bacillati</taxon>
        <taxon>Bacillota</taxon>
        <taxon>Bacilli</taxon>
        <taxon>Bacillales</taxon>
        <taxon>Bacillaceae</taxon>
        <taxon>Paraliobacillus</taxon>
    </lineage>
</organism>
<protein>
    <recommendedName>
        <fullName evidence="3">Aminoglycoside phosphotransferase domain-containing protein</fullName>
    </recommendedName>
</protein>
<evidence type="ECO:0000313" key="1">
    <source>
        <dbReference type="EMBL" id="GGM27222.1"/>
    </source>
</evidence>
<keyword evidence="2" id="KW-1185">Reference proteome</keyword>